<reference evidence="1" key="1">
    <citation type="submission" date="2020-04" db="EMBL/GenBank/DDBJ databases">
        <authorList>
            <person name="Alioto T."/>
            <person name="Alioto T."/>
            <person name="Gomez Garrido J."/>
        </authorList>
    </citation>
    <scope>NUCLEOTIDE SEQUENCE</scope>
    <source>
        <strain evidence="1">A484AB</strain>
    </source>
</reference>
<dbReference type="EMBL" id="CACRXK020013416">
    <property type="protein sequence ID" value="CAB4025104.1"/>
    <property type="molecule type" value="Genomic_DNA"/>
</dbReference>
<keyword evidence="2" id="KW-1185">Reference proteome</keyword>
<accession>A0A7D9JA55</accession>
<dbReference type="Proteomes" id="UP001152795">
    <property type="component" value="Unassembled WGS sequence"/>
</dbReference>
<evidence type="ECO:0000313" key="1">
    <source>
        <dbReference type="EMBL" id="CAB4025104.1"/>
    </source>
</evidence>
<dbReference type="AlphaFoldDB" id="A0A7D9JA55"/>
<feature type="non-terminal residue" evidence="1">
    <location>
        <position position="182"/>
    </location>
</feature>
<evidence type="ECO:0000313" key="2">
    <source>
        <dbReference type="Proteomes" id="UP001152795"/>
    </source>
</evidence>
<sequence>LYEIRQRSNDVKDAGSQCEEFSGFPGDGELGATALGPPTQVNLELLVNDRAQKNVRVLIQSIEEKDMVQAETEQKNRDLTKKVEDLGKQLEHANERNEQTELKLEENKTKCAVSERKCDEFFKQVEELRRELRDKENRIQIMTDSVQEDRAIRERNEVVINLQLMMARRALEIGQPIVLRDE</sequence>
<protein>
    <submittedName>
        <fullName evidence="1">Uncharacterized protein</fullName>
    </submittedName>
</protein>
<feature type="non-terminal residue" evidence="1">
    <location>
        <position position="1"/>
    </location>
</feature>
<organism evidence="1 2">
    <name type="scientific">Paramuricea clavata</name>
    <name type="common">Red gorgonian</name>
    <name type="synonym">Violescent sea-whip</name>
    <dbReference type="NCBI Taxonomy" id="317549"/>
    <lineage>
        <taxon>Eukaryota</taxon>
        <taxon>Metazoa</taxon>
        <taxon>Cnidaria</taxon>
        <taxon>Anthozoa</taxon>
        <taxon>Octocorallia</taxon>
        <taxon>Malacalcyonacea</taxon>
        <taxon>Plexauridae</taxon>
        <taxon>Paramuricea</taxon>
    </lineage>
</organism>
<name>A0A7D9JA55_PARCT</name>
<gene>
    <name evidence="1" type="ORF">PACLA_8A000503</name>
</gene>
<comment type="caution">
    <text evidence="1">The sequence shown here is derived from an EMBL/GenBank/DDBJ whole genome shotgun (WGS) entry which is preliminary data.</text>
</comment>
<proteinExistence type="predicted"/>